<dbReference type="InterPro" id="IPR003488">
    <property type="entry name" value="DprA"/>
</dbReference>
<evidence type="ECO:0000256" key="1">
    <source>
        <dbReference type="ARBA" id="ARBA00006525"/>
    </source>
</evidence>
<accession>A0A2S6G1N2</accession>
<dbReference type="RefSeq" id="WP_104409034.1">
    <property type="nucleotide sequence ID" value="NZ_PTIS01000001.1"/>
</dbReference>
<dbReference type="AlphaFoldDB" id="A0A2S6G1N2"/>
<dbReference type="InterPro" id="IPR057666">
    <property type="entry name" value="DrpA_SLOG"/>
</dbReference>
<evidence type="ECO:0000313" key="4">
    <source>
        <dbReference type="Proteomes" id="UP000239863"/>
    </source>
</evidence>
<feature type="domain" description="Smf/DprA SLOG" evidence="2">
    <location>
        <begin position="73"/>
        <end position="282"/>
    </location>
</feature>
<dbReference type="GO" id="GO:0009294">
    <property type="term" value="P:DNA-mediated transformation"/>
    <property type="evidence" value="ECO:0007669"/>
    <property type="project" value="InterPro"/>
</dbReference>
<dbReference type="PANTHER" id="PTHR43022:SF1">
    <property type="entry name" value="PROTEIN SMF"/>
    <property type="match status" value="1"/>
</dbReference>
<dbReference type="OrthoDB" id="9785707at2"/>
<sequence length="354" mass="40647">MNKYELNFILAKISNSKKSLLLETYGSVENIYNNIERQKENNYLNYIWMELESSIYINIEELSEMIFKNEMKYCFYGESVYPYFLKNIEEPPFVLFYKGEIEKLQNHTNISIIGSRKCSNYGEEMAKQIIKGLNGYDINIISGGARGIDSIAHNISLKEGLYTTAVLGCGLDLIYPKENKTLYDEISKRGCIISEFMPGTPPYKINFPRRNRIISGLSELVIIVEAAERSGTLITANYALLQGKDVMAVPGSYYWKQSRGCNDLIKDGAYIFTGINDILELLGIDKKINNSNKSNEMNLNKNFLMKFIEDRPIHINEIINKSNIDIKVLYELLFEMQLAEEIICLAGDYYVKKI</sequence>
<evidence type="ECO:0000313" key="3">
    <source>
        <dbReference type="EMBL" id="PPK49710.1"/>
    </source>
</evidence>
<dbReference type="PANTHER" id="PTHR43022">
    <property type="entry name" value="PROTEIN SMF"/>
    <property type="match status" value="1"/>
</dbReference>
<organism evidence="3 4">
    <name type="scientific">Clostridium algidicarnis DSM 15099</name>
    <dbReference type="NCBI Taxonomy" id="1121295"/>
    <lineage>
        <taxon>Bacteria</taxon>
        <taxon>Bacillati</taxon>
        <taxon>Bacillota</taxon>
        <taxon>Clostridia</taxon>
        <taxon>Eubacteriales</taxon>
        <taxon>Clostridiaceae</taxon>
        <taxon>Clostridium</taxon>
    </lineage>
</organism>
<dbReference type="Proteomes" id="UP000239863">
    <property type="component" value="Unassembled WGS sequence"/>
</dbReference>
<comment type="similarity">
    <text evidence="1">Belongs to the DprA/Smf family.</text>
</comment>
<reference evidence="3 4" key="1">
    <citation type="submission" date="2018-02" db="EMBL/GenBank/DDBJ databases">
        <title>Genomic Encyclopedia of Archaeal and Bacterial Type Strains, Phase II (KMG-II): from individual species to whole genera.</title>
        <authorList>
            <person name="Goeker M."/>
        </authorList>
    </citation>
    <scope>NUCLEOTIDE SEQUENCE [LARGE SCALE GENOMIC DNA]</scope>
    <source>
        <strain evidence="3 4">DSM 15099</strain>
    </source>
</reference>
<dbReference type="STRING" id="37659.GCA_000703125_02576"/>
<dbReference type="NCBIfam" id="TIGR00732">
    <property type="entry name" value="dprA"/>
    <property type="match status" value="1"/>
</dbReference>
<gene>
    <name evidence="3" type="ORF">BD821_101375</name>
</gene>
<protein>
    <submittedName>
        <fullName evidence="3">DNA processing protein</fullName>
    </submittedName>
</protein>
<comment type="caution">
    <text evidence="3">The sequence shown here is derived from an EMBL/GenBank/DDBJ whole genome shotgun (WGS) entry which is preliminary data.</text>
</comment>
<dbReference type="Pfam" id="PF02481">
    <property type="entry name" value="DNA_processg_A"/>
    <property type="match status" value="1"/>
</dbReference>
<evidence type="ECO:0000259" key="2">
    <source>
        <dbReference type="Pfam" id="PF02481"/>
    </source>
</evidence>
<proteinExistence type="inferred from homology"/>
<dbReference type="SUPFAM" id="SSF102405">
    <property type="entry name" value="MCP/YpsA-like"/>
    <property type="match status" value="1"/>
</dbReference>
<dbReference type="EMBL" id="PTIS01000001">
    <property type="protein sequence ID" value="PPK49710.1"/>
    <property type="molecule type" value="Genomic_DNA"/>
</dbReference>
<name>A0A2S6G1N2_9CLOT</name>
<dbReference type="Gene3D" id="3.40.50.450">
    <property type="match status" value="1"/>
</dbReference>